<gene>
    <name evidence="1" type="ORF">PLUA15_240147</name>
</gene>
<comment type="caution">
    <text evidence="1">The sequence shown here is derived from an EMBL/GenBank/DDBJ whole genome shotgun (WGS) entry which is preliminary data.</text>
</comment>
<name>A0AAX2H8T3_9PSED</name>
<dbReference type="EMBL" id="OBKZ01000017">
    <property type="protein sequence ID" value="SOB52734.1"/>
    <property type="molecule type" value="Genomic_DNA"/>
</dbReference>
<proteinExistence type="predicted"/>
<evidence type="ECO:0000313" key="1">
    <source>
        <dbReference type="EMBL" id="SOB52734.1"/>
    </source>
</evidence>
<sequence>MSYGLSATNNGGSVVISSDYKTLVFSERGNFQILSRYSDGEGYGAVTFVKPIQTQEPPQIFVRCISASHPALSFYTRVLGSPGNWTGFSVVSAALGGGVVQNFNLEYVSCKYSDKKSVDEYGLEIYDAQEGVVYTSSDRVVRFGKFTKNWTYVPPQVAYGRVAVFNSNLPLAHDDFISISSVDRGNAWFMGSVDYAGLRIREGGAPVIKILTNLNRTDIGLFQGTAGSAFSIPVCKFPIERYYND</sequence>
<protein>
    <recommendedName>
        <fullName evidence="3">Phage protein</fullName>
    </recommendedName>
</protein>
<accession>A0AAX2H8T3</accession>
<evidence type="ECO:0000313" key="2">
    <source>
        <dbReference type="Proteomes" id="UP000219564"/>
    </source>
</evidence>
<dbReference type="AlphaFoldDB" id="A0AAX2H8T3"/>
<evidence type="ECO:0008006" key="3">
    <source>
        <dbReference type="Google" id="ProtNLM"/>
    </source>
</evidence>
<reference evidence="1 2" key="1">
    <citation type="submission" date="2017-08" db="EMBL/GenBank/DDBJ databases">
        <authorList>
            <person name="Chaillou S."/>
        </authorList>
    </citation>
    <scope>NUCLEOTIDE SEQUENCE [LARGE SCALE GENOMIC DNA]</scope>
    <source>
        <strain evidence="1 2">MFPA15A1205</strain>
    </source>
</reference>
<dbReference type="Proteomes" id="UP000219564">
    <property type="component" value="Unassembled WGS sequence"/>
</dbReference>
<dbReference type="RefSeq" id="WP_047293865.1">
    <property type="nucleotide sequence ID" value="NZ_JAAQYD010000043.1"/>
</dbReference>
<organism evidence="1 2">
    <name type="scientific">Pseudomonas lundensis</name>
    <dbReference type="NCBI Taxonomy" id="86185"/>
    <lineage>
        <taxon>Bacteria</taxon>
        <taxon>Pseudomonadati</taxon>
        <taxon>Pseudomonadota</taxon>
        <taxon>Gammaproteobacteria</taxon>
        <taxon>Pseudomonadales</taxon>
        <taxon>Pseudomonadaceae</taxon>
        <taxon>Pseudomonas</taxon>
    </lineage>
</organism>